<reference evidence="2 3" key="1">
    <citation type="submission" date="2009-10" db="EMBL/GenBank/DDBJ databases">
        <authorList>
            <person name="Weinstock G."/>
            <person name="Sodergren E."/>
            <person name="Clifton S."/>
            <person name="Fulton L."/>
            <person name="Fulton B."/>
            <person name="Courtney L."/>
            <person name="Fronick C."/>
            <person name="Harrison M."/>
            <person name="Strong C."/>
            <person name="Farmer C."/>
            <person name="Delahaunty K."/>
            <person name="Markovic C."/>
            <person name="Hall O."/>
            <person name="Minx P."/>
            <person name="Tomlinson C."/>
            <person name="Mitreva M."/>
            <person name="Nelson J."/>
            <person name="Hou S."/>
            <person name="Wollam A."/>
            <person name="Pepin K.H."/>
            <person name="Johnson M."/>
            <person name="Bhonagiri V."/>
            <person name="Nash W.E."/>
            <person name="Warren W."/>
            <person name="Chinwalla A."/>
            <person name="Mardis E.R."/>
            <person name="Wilson R.K."/>
        </authorList>
    </citation>
    <scope>NUCLEOTIDE SEQUENCE [LARGE SCALE GENOMIC DNA]</scope>
    <source>
        <strain evidence="3">ATCC 25996 / DSM 4631 / NCTC 10774 / M26</strain>
    </source>
</reference>
<organism evidence="2 3">
    <name type="scientific">Neisseria mucosa (strain ATCC 25996 / DSM 4631 / NCTC 10774 / M26)</name>
    <dbReference type="NCBI Taxonomy" id="546266"/>
    <lineage>
        <taxon>Bacteria</taxon>
        <taxon>Pseudomonadati</taxon>
        <taxon>Pseudomonadota</taxon>
        <taxon>Betaproteobacteria</taxon>
        <taxon>Neisseriales</taxon>
        <taxon>Neisseriaceae</taxon>
        <taxon>Neisseria</taxon>
    </lineage>
</organism>
<dbReference type="AlphaFoldDB" id="D2ZTD2"/>
<gene>
    <name evidence="2" type="ORF">NEIMUCOT_03868</name>
</gene>
<evidence type="ECO:0000313" key="2">
    <source>
        <dbReference type="EMBL" id="EFC89452.1"/>
    </source>
</evidence>
<dbReference type="Proteomes" id="UP000003344">
    <property type="component" value="Unassembled WGS sequence"/>
</dbReference>
<name>D2ZTD2_NEIM2</name>
<evidence type="ECO:0000256" key="1">
    <source>
        <dbReference type="SAM" id="MobiDB-lite"/>
    </source>
</evidence>
<accession>D2ZTD2</accession>
<feature type="compositionally biased region" description="Basic residues" evidence="1">
    <location>
        <begin position="52"/>
        <end position="66"/>
    </location>
</feature>
<dbReference type="EMBL" id="ACDX02000002">
    <property type="protein sequence ID" value="EFC89452.1"/>
    <property type="molecule type" value="Genomic_DNA"/>
</dbReference>
<dbReference type="STRING" id="546266.NEIMUCOT_03868"/>
<feature type="region of interest" description="Disordered" evidence="1">
    <location>
        <begin position="36"/>
        <end position="66"/>
    </location>
</feature>
<comment type="caution">
    <text evidence="2">The sequence shown here is derived from an EMBL/GenBank/DDBJ whole genome shotgun (WGS) entry which is preliminary data.</text>
</comment>
<protein>
    <submittedName>
        <fullName evidence="2">Uncharacterized protein</fullName>
    </submittedName>
</protein>
<proteinExistence type="predicted"/>
<sequence length="66" mass="7800">MQYSFRKKCPTYIGLPLNQYDVASPCPDLKLIHYTKQNPRPRNPIKYEKTTKGRLKTSRPFRTASR</sequence>
<evidence type="ECO:0000313" key="3">
    <source>
        <dbReference type="Proteomes" id="UP000003344"/>
    </source>
</evidence>